<dbReference type="InterPro" id="IPR057301">
    <property type="entry name" value="Rrp5_OB_4th"/>
</dbReference>
<dbReference type="InterPro" id="IPR057302">
    <property type="entry name" value="Rrp5_S1"/>
</dbReference>
<feature type="domain" description="S1 motif" evidence="6">
    <location>
        <begin position="856"/>
        <end position="925"/>
    </location>
</feature>
<dbReference type="SMART" id="SM00386">
    <property type="entry name" value="HAT"/>
    <property type="match status" value="4"/>
</dbReference>
<dbReference type="EMBL" id="BSDZ01000080">
    <property type="protein sequence ID" value="GLI68751.1"/>
    <property type="molecule type" value="Genomic_DNA"/>
</dbReference>
<keyword evidence="2" id="KW-0698">rRNA processing</keyword>
<dbReference type="PANTHER" id="PTHR23270">
    <property type="entry name" value="PROGRAMMED CELL DEATH PROTEIN 11 PRE-RRNA PROCESSING PROTEIN RRP5"/>
    <property type="match status" value="1"/>
</dbReference>
<feature type="compositionally biased region" description="Basic and acidic residues" evidence="5">
    <location>
        <begin position="11"/>
        <end position="28"/>
    </location>
</feature>
<evidence type="ECO:0000313" key="7">
    <source>
        <dbReference type="EMBL" id="GLI68751.1"/>
    </source>
</evidence>
<dbReference type="InterPro" id="IPR003029">
    <property type="entry name" value="S1_domain"/>
</dbReference>
<dbReference type="Pfam" id="PF23459">
    <property type="entry name" value="S1_RRP5"/>
    <property type="match status" value="2"/>
</dbReference>
<keyword evidence="8" id="KW-1185">Reference proteome</keyword>
<dbReference type="InterPro" id="IPR011990">
    <property type="entry name" value="TPR-like_helical_dom_sf"/>
</dbReference>
<dbReference type="InterPro" id="IPR003107">
    <property type="entry name" value="HAT"/>
</dbReference>
<accession>A0ABQ5SHS1</accession>
<dbReference type="InterPro" id="IPR008847">
    <property type="entry name" value="Suf"/>
</dbReference>
<feature type="domain" description="S1 motif" evidence="6">
    <location>
        <begin position="440"/>
        <end position="521"/>
    </location>
</feature>
<evidence type="ECO:0000256" key="2">
    <source>
        <dbReference type="ARBA" id="ARBA00022552"/>
    </source>
</evidence>
<evidence type="ECO:0000256" key="3">
    <source>
        <dbReference type="ARBA" id="ARBA00022737"/>
    </source>
</evidence>
<feature type="region of interest" description="Disordered" evidence="5">
    <location>
        <begin position="1832"/>
        <end position="1858"/>
    </location>
</feature>
<evidence type="ECO:0000259" key="6">
    <source>
        <dbReference type="PROSITE" id="PS50126"/>
    </source>
</evidence>
<protein>
    <recommendedName>
        <fullName evidence="6">S1 motif domain-containing protein</fullName>
    </recommendedName>
</protein>
<evidence type="ECO:0000313" key="8">
    <source>
        <dbReference type="Proteomes" id="UP001165090"/>
    </source>
</evidence>
<dbReference type="Gene3D" id="2.40.50.140">
    <property type="entry name" value="Nucleic acid-binding proteins"/>
    <property type="match status" value="11"/>
</dbReference>
<dbReference type="SUPFAM" id="SSF48452">
    <property type="entry name" value="TPR-like"/>
    <property type="match status" value="1"/>
</dbReference>
<name>A0ABQ5SHS1_9CHLO</name>
<feature type="domain" description="S1 motif" evidence="6">
    <location>
        <begin position="638"/>
        <end position="708"/>
    </location>
</feature>
<dbReference type="CDD" id="cd00164">
    <property type="entry name" value="S1_like"/>
    <property type="match status" value="1"/>
</dbReference>
<feature type="compositionally biased region" description="Acidic residues" evidence="5">
    <location>
        <begin position="1742"/>
        <end position="1793"/>
    </location>
</feature>
<dbReference type="InterPro" id="IPR012340">
    <property type="entry name" value="NA-bd_OB-fold"/>
</dbReference>
<keyword evidence="4" id="KW-0539">Nucleus</keyword>
<dbReference type="Gene3D" id="1.25.40.10">
    <property type="entry name" value="Tetratricopeptide repeat domain"/>
    <property type="match status" value="2"/>
</dbReference>
<dbReference type="Pfam" id="PF05843">
    <property type="entry name" value="Suf"/>
    <property type="match status" value="1"/>
</dbReference>
<dbReference type="Pfam" id="PF24685">
    <property type="entry name" value="OB_RRP5_4th"/>
    <property type="match status" value="1"/>
</dbReference>
<gene>
    <name evidence="7" type="ORF">VaNZ11_013243</name>
</gene>
<comment type="caution">
    <text evidence="7">The sequence shown here is derived from an EMBL/GenBank/DDBJ whole genome shotgun (WGS) entry which is preliminary data.</text>
</comment>
<evidence type="ECO:0000256" key="5">
    <source>
        <dbReference type="SAM" id="MobiDB-lite"/>
    </source>
</evidence>
<feature type="region of interest" description="Disordered" evidence="5">
    <location>
        <begin position="1657"/>
        <end position="1803"/>
    </location>
</feature>
<evidence type="ECO:0000256" key="4">
    <source>
        <dbReference type="ARBA" id="ARBA00023242"/>
    </source>
</evidence>
<feature type="compositionally biased region" description="Acidic residues" evidence="5">
    <location>
        <begin position="1687"/>
        <end position="1734"/>
    </location>
</feature>
<dbReference type="InterPro" id="IPR045209">
    <property type="entry name" value="Rrp5"/>
</dbReference>
<organism evidence="7 8">
    <name type="scientific">Volvox africanus</name>
    <dbReference type="NCBI Taxonomy" id="51714"/>
    <lineage>
        <taxon>Eukaryota</taxon>
        <taxon>Viridiplantae</taxon>
        <taxon>Chlorophyta</taxon>
        <taxon>core chlorophytes</taxon>
        <taxon>Chlorophyceae</taxon>
        <taxon>CS clade</taxon>
        <taxon>Chlamydomonadales</taxon>
        <taxon>Volvocaceae</taxon>
        <taxon>Volvox</taxon>
    </lineage>
</organism>
<feature type="domain" description="S1 motif" evidence="6">
    <location>
        <begin position="263"/>
        <end position="330"/>
    </location>
</feature>
<sequence length="2149" mass="229367">MAKFQPQTRRRPADPKEGNMQRHERPPKQSEVAAIKSAAVGEEDFPRGGADTLTALERRELTAAAIKEVEQELADGKLPKAKRARITKSLQADAEDAFFSKHVAALEGNMATHVDLLRVKDLRAGTRVWGMVLGVTSRGLEISLPHGLRGSVAANQASDVLTLMLKAKAASEKDSGDRVAARPNKGAAILEAVGGAVPALTDLFAVGQFVRCVVAEAPPPPPPPPPSADNAERGKARRNKHVALSLLLRDVQGGMGSEALMEGLVLGAVVRSVEDHGYTLSFGIKGTSGFLRKRDYEEQFGEGLTLQVGGLLDVIVRNAADKRNVIVSCAPGDVAAAVTRESESLTGLEGLLPGALLNVKVRRVLRDGLLVSFLTFFHGTIGLYHLPALAEGTDWRKTYKEGAKLRARLLYVDPATKRTCLSLLPHLVALALPSPVPMLGSVFEDAEVMRIDGGMGMLLKLEGLPEGAAVGYCNVINALEERVPAEELVKEINARFKAGMKLRARVIGYRLLDGMANLTVRPGEVDAVVLSHADLVPGMFISGTVLSVPDRDGDGVLRVEVAKGIIGAVPKLHASEISGPAARTGPKAGRIKVKVGDSVDLRVLAVNPAARKLTLTLRKTLLKAKAAPLVSMDQAVPGARFYGVVTGLHDRLGVYVSFFADISGLAPHSQLGLEPGQVAKDAFAVGQIVKATILSVAYGRIKLSLAAKSKAAAAVAAVAEAPEGSGGDPLDGLQPGDIVDAVVLEVHTGASETTAADAAGGTAPTTPRSPFFVCHVQAAPGGAKVCAKLDEAHLSDHPAAVEALRAVVRPGTKLGRVVVLERLEHQSRVRVSRKPSLVAAAAAEVIPRTFEEVHEGAVLPGYVALIRPDAVYVRFLARLQGRAGLPQLSDVFVSDPAQIYTEGQSVRCQVATCDPDRQRFTLLLKPSVTASTDAAYLLGYFREMQQLQTIRAEAEGAVADGGGDVHDADADISNFFPLGGEVTARVHEVKEYGILCDIDDHPDVVGLVPSSHVGELGSSPALGSQLRGRVLDVVRHQGLVEISLKPDMLEAARGKAAAKNALKTLKHGDSVEAVVEGMRPGEYLILSLPQHASLLAYAAVTDYNTPRPDLVPRTFSIGQRVIATVAVLPSEAPGGRLLCHVPLTHVATSLIAGGAKVPLTPGSVVQTVVTGIQQDHLEVQIRDSKVSGRVHITELVDINDVTAAAVAAAAATVEAPPAAKKARKAEPTAAATGVNPLDSFRMQQEVEAVVLGRLYEQRDHGQRWRLDLSLRPSRLEAAKKGESQARAVKLTSLSPGMKLPCFVVEVAEDAVWLTAGPTLRGRVSIYEASTDPNVLAKLPTAFPIGTPVTARILAVDCKRKKLDLSLVDPEGSTTSGADTTDVVSRTGALVMGRIYAITGFGVRVKLGARGQVGCVALTDIHDHWVPNALKGLKAGTYVRVRVLGQKDEFAMLSLRPSQGGAVAGGRGRGSASAGKTSRGAVAPELLEESLLKVGNSVTGYVKNSGSRGLFITLDRFRDGLVRLSNVSDGEIKKLPAAFPRGMRLEARVIKVDGNGRVELSLRAPVRKLPSSSEPVIPSIKNLRPGQLVTGVVRSVRDYGVIVALDDKGFFVGLAHKTELAEQPMKDPSIAFTEHQVVRAVVIQVDAGKKRVSLSLKPSKIKSAQAAEEAAEKEARGKGAKRRRTADIDEEIAAAGGEEDDEEGGGEDQGQEGDGADGGDVDGEGEEEDDGDEADAAAAALDSDQDVDDVDVSEDVEEDGGEEAGGFDDDSEGTGVDDDDDDDDDDDEEEEEEEGRALQRFHPAGTASTVNLDLTAPWGEMLLADDPRVSGGAGATDDVAVDGSGAERKLSKGQKKRLKEQREQEIRAAELARLSGPAAPTTPADFERLVLASPNSSFVWIKYMAMHLNLGDVDSARKVAQRALDTINYREENEKFNVWVAWLNLENAYGITPSPEEAAMGMLKKALQYTDQKKMYMAALGIFERTGRDELAEQVERALTKKFGGSSKVWARAIERALQKNDGESARNLLERALQSLPRRKHIKALVRAALAEFRVGSAERGRGILEGVLRNYPKRLDLWNVYIDQELKTGEQQRIRALFERATHLPLPPKKMKFLFRRYLEYEKSEGDAAAVEHVKRLAMDFVEKSLKA</sequence>
<proteinExistence type="predicted"/>
<dbReference type="PROSITE" id="PS50126">
    <property type="entry name" value="S1"/>
    <property type="match status" value="12"/>
</dbReference>
<dbReference type="Pfam" id="PF00575">
    <property type="entry name" value="S1"/>
    <property type="match status" value="1"/>
</dbReference>
<dbReference type="PANTHER" id="PTHR23270:SF10">
    <property type="entry name" value="PROTEIN RRP5 HOMOLOG"/>
    <property type="match status" value="1"/>
</dbReference>
<feature type="domain" description="S1 motif" evidence="6">
    <location>
        <begin position="538"/>
        <end position="618"/>
    </location>
</feature>
<dbReference type="Pfam" id="PF24682">
    <property type="entry name" value="OB_RRP5"/>
    <property type="match status" value="1"/>
</dbReference>
<reference evidence="7 8" key="1">
    <citation type="journal article" date="2023" name="IScience">
        <title>Expanded male sex-determining region conserved during the evolution of homothallism in the green alga Volvox.</title>
        <authorList>
            <person name="Yamamoto K."/>
            <person name="Matsuzaki R."/>
            <person name="Mahakham W."/>
            <person name="Heman W."/>
            <person name="Sekimoto H."/>
            <person name="Kawachi M."/>
            <person name="Minakuchi Y."/>
            <person name="Toyoda A."/>
            <person name="Nozaki H."/>
        </authorList>
    </citation>
    <scope>NUCLEOTIDE SEQUENCE [LARGE SCALE GENOMIC DNA]</scope>
    <source>
        <strain evidence="7 8">NIES-4468</strain>
    </source>
</reference>
<feature type="domain" description="S1 motif" evidence="6">
    <location>
        <begin position="1585"/>
        <end position="1656"/>
    </location>
</feature>
<evidence type="ECO:0000256" key="1">
    <source>
        <dbReference type="ARBA" id="ARBA00004604"/>
    </source>
</evidence>
<feature type="domain" description="S1 motif" evidence="6">
    <location>
        <begin position="1296"/>
        <end position="1367"/>
    </location>
</feature>
<dbReference type="SMART" id="SM00316">
    <property type="entry name" value="S1"/>
    <property type="match status" value="12"/>
</dbReference>
<keyword evidence="3" id="KW-0677">Repeat</keyword>
<feature type="domain" description="S1 motif" evidence="6">
    <location>
        <begin position="1387"/>
        <end position="1455"/>
    </location>
</feature>
<dbReference type="Proteomes" id="UP001165090">
    <property type="component" value="Unassembled WGS sequence"/>
</dbReference>
<feature type="domain" description="S1 motif" evidence="6">
    <location>
        <begin position="1162"/>
        <end position="1271"/>
    </location>
</feature>
<comment type="subcellular location">
    <subcellularLocation>
        <location evidence="1">Nucleus</location>
        <location evidence="1">Nucleolus</location>
    </subcellularLocation>
</comment>
<feature type="domain" description="S1 motif" evidence="6">
    <location>
        <begin position="979"/>
        <end position="1045"/>
    </location>
</feature>
<dbReference type="InterPro" id="IPR057300">
    <property type="entry name" value="OB_Rrp5"/>
</dbReference>
<feature type="domain" description="S1 motif" evidence="6">
    <location>
        <begin position="1494"/>
        <end position="1562"/>
    </location>
</feature>
<dbReference type="SUPFAM" id="SSF50249">
    <property type="entry name" value="Nucleic acid-binding proteins"/>
    <property type="match status" value="9"/>
</dbReference>
<feature type="domain" description="S1 motif" evidence="6">
    <location>
        <begin position="354"/>
        <end position="424"/>
    </location>
</feature>
<feature type="region of interest" description="Disordered" evidence="5">
    <location>
        <begin position="1"/>
        <end position="32"/>
    </location>
</feature>